<keyword evidence="3" id="KW-1185">Reference proteome</keyword>
<dbReference type="Proteomes" id="UP001595528">
    <property type="component" value="Unassembled WGS sequence"/>
</dbReference>
<gene>
    <name evidence="2" type="ORF">ACFOGJ_16770</name>
</gene>
<dbReference type="InterPro" id="IPR006175">
    <property type="entry name" value="YjgF/YER057c/UK114"/>
</dbReference>
<sequence length="116" mass="12650">MTIARHEVSQRMSHAVVHNGVIYLAGQVSDNPGDKSVAEQAANILEKIDRLLAQCGSEKSKLLQAQVWLTDMAHFQAFNTVWDNWVAPGNPPARACVEAALALPEFKVEIMVIAAV</sequence>
<protein>
    <submittedName>
        <fullName evidence="2">RidA family protein</fullName>
    </submittedName>
</protein>
<proteinExistence type="inferred from homology"/>
<dbReference type="InterPro" id="IPR019897">
    <property type="entry name" value="RidA_CS"/>
</dbReference>
<evidence type="ECO:0000256" key="1">
    <source>
        <dbReference type="ARBA" id="ARBA00010552"/>
    </source>
</evidence>
<name>A0ABV7L2K9_9PROT</name>
<evidence type="ECO:0000313" key="3">
    <source>
        <dbReference type="Proteomes" id="UP001595528"/>
    </source>
</evidence>
<dbReference type="EMBL" id="JBHRTR010000028">
    <property type="protein sequence ID" value="MFC3228901.1"/>
    <property type="molecule type" value="Genomic_DNA"/>
</dbReference>
<dbReference type="SUPFAM" id="SSF55298">
    <property type="entry name" value="YjgF-like"/>
    <property type="match status" value="1"/>
</dbReference>
<comment type="caution">
    <text evidence="2">The sequence shown here is derived from an EMBL/GenBank/DDBJ whole genome shotgun (WGS) entry which is preliminary data.</text>
</comment>
<accession>A0ABV7L2K9</accession>
<dbReference type="CDD" id="cd06150">
    <property type="entry name" value="YjgF_YER057c_UK114_like_2"/>
    <property type="match status" value="1"/>
</dbReference>
<reference evidence="3" key="1">
    <citation type="journal article" date="2019" name="Int. J. Syst. Evol. Microbiol.">
        <title>The Global Catalogue of Microorganisms (GCM) 10K type strain sequencing project: providing services to taxonomists for standard genome sequencing and annotation.</title>
        <authorList>
            <consortium name="The Broad Institute Genomics Platform"/>
            <consortium name="The Broad Institute Genome Sequencing Center for Infectious Disease"/>
            <person name="Wu L."/>
            <person name="Ma J."/>
        </authorList>
    </citation>
    <scope>NUCLEOTIDE SEQUENCE [LARGE SCALE GENOMIC DNA]</scope>
    <source>
        <strain evidence="3">KCTC 42964</strain>
    </source>
</reference>
<dbReference type="PROSITE" id="PS01094">
    <property type="entry name" value="UPF0076"/>
    <property type="match status" value="1"/>
</dbReference>
<dbReference type="InterPro" id="IPR035959">
    <property type="entry name" value="RutC-like_sf"/>
</dbReference>
<dbReference type="PANTHER" id="PTHR47328">
    <property type="match status" value="1"/>
</dbReference>
<dbReference type="RefSeq" id="WP_379902459.1">
    <property type="nucleotide sequence ID" value="NZ_JBHRTR010000028.1"/>
</dbReference>
<dbReference type="Gene3D" id="3.30.1330.40">
    <property type="entry name" value="RutC-like"/>
    <property type="match status" value="1"/>
</dbReference>
<dbReference type="PANTHER" id="PTHR47328:SF1">
    <property type="entry name" value="RUTC FAMILY PROTEIN YOAB"/>
    <property type="match status" value="1"/>
</dbReference>
<organism evidence="2 3">
    <name type="scientific">Marinibaculum pumilum</name>
    <dbReference type="NCBI Taxonomy" id="1766165"/>
    <lineage>
        <taxon>Bacteria</taxon>
        <taxon>Pseudomonadati</taxon>
        <taxon>Pseudomonadota</taxon>
        <taxon>Alphaproteobacteria</taxon>
        <taxon>Rhodospirillales</taxon>
        <taxon>Rhodospirillaceae</taxon>
        <taxon>Marinibaculum</taxon>
    </lineage>
</organism>
<evidence type="ECO:0000313" key="2">
    <source>
        <dbReference type="EMBL" id="MFC3228901.1"/>
    </source>
</evidence>
<comment type="similarity">
    <text evidence="1">Belongs to the RutC family.</text>
</comment>
<dbReference type="InterPro" id="IPR035709">
    <property type="entry name" value="YoaB-like"/>
</dbReference>
<dbReference type="Pfam" id="PF01042">
    <property type="entry name" value="Ribonuc_L-PSP"/>
    <property type="match status" value="1"/>
</dbReference>